<keyword evidence="3" id="KW-1185">Reference proteome</keyword>
<proteinExistence type="predicted"/>
<protein>
    <submittedName>
        <fullName evidence="2">Uncharacterized protein</fullName>
    </submittedName>
</protein>
<sequence length="81" mass="8173">MWRRLGMWGWGRKGRGCRTQQRTPPRAAASPPAAGIGTAAADDGVGVLVAERPMTASPALPVQADGVVADGVGVVGVLAVP</sequence>
<evidence type="ECO:0000313" key="2">
    <source>
        <dbReference type="EMBL" id="GJM88636.1"/>
    </source>
</evidence>
<gene>
    <name evidence="2" type="primary">ga04721</name>
    <name evidence="2" type="ORF">PR202_ga04721</name>
</gene>
<feature type="region of interest" description="Disordered" evidence="1">
    <location>
        <begin position="1"/>
        <end position="37"/>
    </location>
</feature>
<feature type="compositionally biased region" description="Low complexity" evidence="1">
    <location>
        <begin position="24"/>
        <end position="37"/>
    </location>
</feature>
<dbReference type="AlphaFoldDB" id="A0AAV5BQB4"/>
<reference evidence="2" key="1">
    <citation type="journal article" date="2018" name="DNA Res.">
        <title>Multiple hybrid de novo genome assembly of finger millet, an orphan allotetraploid crop.</title>
        <authorList>
            <person name="Hatakeyama M."/>
            <person name="Aluri S."/>
            <person name="Balachadran M.T."/>
            <person name="Sivarajan S.R."/>
            <person name="Patrignani A."/>
            <person name="Gruter S."/>
            <person name="Poveda L."/>
            <person name="Shimizu-Inatsugi R."/>
            <person name="Baeten J."/>
            <person name="Francoijs K.J."/>
            <person name="Nataraja K.N."/>
            <person name="Reddy Y.A.N."/>
            <person name="Phadnis S."/>
            <person name="Ravikumar R.L."/>
            <person name="Schlapbach R."/>
            <person name="Sreeman S.M."/>
            <person name="Shimizu K.K."/>
        </authorList>
    </citation>
    <scope>NUCLEOTIDE SEQUENCE</scope>
</reference>
<name>A0AAV5BQB4_ELECO</name>
<accession>A0AAV5BQB4</accession>
<dbReference type="EMBL" id="BQKI01000002">
    <property type="protein sequence ID" value="GJM88636.1"/>
    <property type="molecule type" value="Genomic_DNA"/>
</dbReference>
<organism evidence="2 3">
    <name type="scientific">Eleusine coracana subsp. coracana</name>
    <dbReference type="NCBI Taxonomy" id="191504"/>
    <lineage>
        <taxon>Eukaryota</taxon>
        <taxon>Viridiplantae</taxon>
        <taxon>Streptophyta</taxon>
        <taxon>Embryophyta</taxon>
        <taxon>Tracheophyta</taxon>
        <taxon>Spermatophyta</taxon>
        <taxon>Magnoliopsida</taxon>
        <taxon>Liliopsida</taxon>
        <taxon>Poales</taxon>
        <taxon>Poaceae</taxon>
        <taxon>PACMAD clade</taxon>
        <taxon>Chloridoideae</taxon>
        <taxon>Cynodonteae</taxon>
        <taxon>Eleusininae</taxon>
        <taxon>Eleusine</taxon>
    </lineage>
</organism>
<dbReference type="Proteomes" id="UP001054889">
    <property type="component" value="Unassembled WGS sequence"/>
</dbReference>
<evidence type="ECO:0000313" key="3">
    <source>
        <dbReference type="Proteomes" id="UP001054889"/>
    </source>
</evidence>
<reference evidence="2" key="2">
    <citation type="submission" date="2021-12" db="EMBL/GenBank/DDBJ databases">
        <title>Resequencing data analysis of finger millet.</title>
        <authorList>
            <person name="Hatakeyama M."/>
            <person name="Aluri S."/>
            <person name="Balachadran M.T."/>
            <person name="Sivarajan S.R."/>
            <person name="Poveda L."/>
            <person name="Shimizu-Inatsugi R."/>
            <person name="Schlapbach R."/>
            <person name="Sreeman S.M."/>
            <person name="Shimizu K.K."/>
        </authorList>
    </citation>
    <scope>NUCLEOTIDE SEQUENCE</scope>
</reference>
<comment type="caution">
    <text evidence="2">The sequence shown here is derived from an EMBL/GenBank/DDBJ whole genome shotgun (WGS) entry which is preliminary data.</text>
</comment>
<evidence type="ECO:0000256" key="1">
    <source>
        <dbReference type="SAM" id="MobiDB-lite"/>
    </source>
</evidence>